<name>A0A2A8BP66_9BACI</name>
<keyword evidence="1" id="KW-0378">Hydrolase</keyword>
<dbReference type="PANTHER" id="PTHR33308">
    <property type="entry name" value="PEPTIDOGLYCAN HYDROLASE FLGJ"/>
    <property type="match status" value="1"/>
</dbReference>
<dbReference type="AlphaFoldDB" id="A0A2A8BP66"/>
<evidence type="ECO:0000259" key="3">
    <source>
        <dbReference type="SMART" id="SM00047"/>
    </source>
</evidence>
<evidence type="ECO:0000256" key="2">
    <source>
        <dbReference type="SAM" id="Phobius"/>
    </source>
</evidence>
<dbReference type="InterPro" id="IPR051056">
    <property type="entry name" value="Glycosyl_Hydrolase_73"/>
</dbReference>
<dbReference type="SMART" id="SM00047">
    <property type="entry name" value="LYZ2"/>
    <property type="match status" value="1"/>
</dbReference>
<reference evidence="4 5" key="1">
    <citation type="submission" date="2017-09" db="EMBL/GenBank/DDBJ databases">
        <title>Large-scale bioinformatics analysis of Bacillus genomes uncovers conserved roles of natural products in bacterial physiology.</title>
        <authorList>
            <consortium name="Agbiome Team Llc"/>
            <person name="Bleich R.M."/>
            <person name="Grubbs K.J."/>
            <person name="Santa Maria K.C."/>
            <person name="Allen S.E."/>
            <person name="Farag S."/>
            <person name="Shank E.A."/>
            <person name="Bowers A."/>
        </authorList>
    </citation>
    <scope>NUCLEOTIDE SEQUENCE [LARGE SCALE GENOMIC DNA]</scope>
    <source>
        <strain evidence="4 5">AFS010764</strain>
    </source>
</reference>
<dbReference type="Proteomes" id="UP000220621">
    <property type="component" value="Unassembled WGS sequence"/>
</dbReference>
<sequence length="218" mass="23071">MAADIRPFIADAQRIQKQTGIPASIILGQIIFESSGKYPGGLSGLAYNNKNLFGIKGKGTAGTANMWSKEYDAGGNRVSGFRSYNSYTESLNDHARLLQTDRYAKYLKNAKSVDDFAKGIIKGGYATDPNYANQLLGIIKSNGLTKYDDGTYTFTGGDVSGGSAGGAGGGASFFAPLFNAIVRGLLFFVCVVAALLLFAKAFPSVEQTVKSTAKKVKS</sequence>
<comment type="caution">
    <text evidence="4">The sequence shown here is derived from an EMBL/GenBank/DDBJ whole genome shotgun (WGS) entry which is preliminary data.</text>
</comment>
<accession>A0A2A8BP66</accession>
<proteinExistence type="predicted"/>
<evidence type="ECO:0000313" key="4">
    <source>
        <dbReference type="EMBL" id="PEM55831.1"/>
    </source>
</evidence>
<dbReference type="PANTHER" id="PTHR33308:SF10">
    <property type="entry name" value="EXO-GLUCOSAMINIDASE LYTG"/>
    <property type="match status" value="1"/>
</dbReference>
<keyword evidence="2" id="KW-1133">Transmembrane helix</keyword>
<gene>
    <name evidence="4" type="ORF">CN611_13240</name>
</gene>
<protein>
    <submittedName>
        <fullName evidence="4">N-acetylmuramoyl-L-alanine amidase</fullName>
    </submittedName>
</protein>
<dbReference type="Gene3D" id="1.10.530.10">
    <property type="match status" value="1"/>
</dbReference>
<feature type="transmembrane region" description="Helical" evidence="2">
    <location>
        <begin position="180"/>
        <end position="199"/>
    </location>
</feature>
<keyword evidence="2" id="KW-0812">Transmembrane</keyword>
<evidence type="ECO:0000256" key="1">
    <source>
        <dbReference type="ARBA" id="ARBA00022801"/>
    </source>
</evidence>
<dbReference type="InterPro" id="IPR002901">
    <property type="entry name" value="MGlyc_endo_b_GlcNAc-like_dom"/>
</dbReference>
<keyword evidence="2" id="KW-0472">Membrane</keyword>
<organism evidence="4 5">
    <name type="scientific">Bacillus wiedmannii</name>
    <dbReference type="NCBI Taxonomy" id="1890302"/>
    <lineage>
        <taxon>Bacteria</taxon>
        <taxon>Bacillati</taxon>
        <taxon>Bacillota</taxon>
        <taxon>Bacilli</taxon>
        <taxon>Bacillales</taxon>
        <taxon>Bacillaceae</taxon>
        <taxon>Bacillus</taxon>
        <taxon>Bacillus cereus group</taxon>
    </lineage>
</organism>
<dbReference type="RefSeq" id="WP_098102499.1">
    <property type="nucleotide sequence ID" value="NZ_NUDL01000035.1"/>
</dbReference>
<dbReference type="GO" id="GO:0004040">
    <property type="term" value="F:amidase activity"/>
    <property type="evidence" value="ECO:0007669"/>
    <property type="project" value="InterPro"/>
</dbReference>
<evidence type="ECO:0000313" key="5">
    <source>
        <dbReference type="Proteomes" id="UP000220621"/>
    </source>
</evidence>
<feature type="domain" description="Mannosyl-glycoprotein endo-beta-N-acetylglucosamidase-like" evidence="3">
    <location>
        <begin position="1"/>
        <end position="148"/>
    </location>
</feature>
<dbReference type="Pfam" id="PF01832">
    <property type="entry name" value="Glucosaminidase"/>
    <property type="match status" value="1"/>
</dbReference>
<dbReference type="EMBL" id="NUDL01000035">
    <property type="protein sequence ID" value="PEM55831.1"/>
    <property type="molecule type" value="Genomic_DNA"/>
</dbReference>